<dbReference type="PROSITE" id="PS00745">
    <property type="entry name" value="RF_PROK_I"/>
    <property type="match status" value="1"/>
</dbReference>
<dbReference type="Proteomes" id="UP001530315">
    <property type="component" value="Unassembled WGS sequence"/>
</dbReference>
<dbReference type="PANTHER" id="PTHR11075:SF54">
    <property type="entry name" value="LARGE RIBOSOMAL SUBUNIT PROTEIN ML62"/>
    <property type="match status" value="1"/>
</dbReference>
<dbReference type="PANTHER" id="PTHR11075">
    <property type="entry name" value="PEPTIDE CHAIN RELEASE FACTOR"/>
    <property type="match status" value="1"/>
</dbReference>
<organism evidence="3 4">
    <name type="scientific">Stephanodiscus triporus</name>
    <dbReference type="NCBI Taxonomy" id="2934178"/>
    <lineage>
        <taxon>Eukaryota</taxon>
        <taxon>Sar</taxon>
        <taxon>Stramenopiles</taxon>
        <taxon>Ochrophyta</taxon>
        <taxon>Bacillariophyta</taxon>
        <taxon>Coscinodiscophyceae</taxon>
        <taxon>Thalassiosirophycidae</taxon>
        <taxon>Stephanodiscales</taxon>
        <taxon>Stephanodiscaceae</taxon>
        <taxon>Stephanodiscus</taxon>
    </lineage>
</organism>
<dbReference type="Gene3D" id="3.30.160.20">
    <property type="match status" value="1"/>
</dbReference>
<gene>
    <name evidence="3" type="ORF">ACHAW5_011286</name>
</gene>
<dbReference type="InterPro" id="IPR052104">
    <property type="entry name" value="Mito_Release_Factor_mL62"/>
</dbReference>
<dbReference type="NCBIfam" id="NF006718">
    <property type="entry name" value="PRK09256.1"/>
    <property type="match status" value="1"/>
</dbReference>
<feature type="compositionally biased region" description="Basic and acidic residues" evidence="1">
    <location>
        <begin position="192"/>
        <end position="202"/>
    </location>
</feature>
<feature type="region of interest" description="Disordered" evidence="1">
    <location>
        <begin position="176"/>
        <end position="202"/>
    </location>
</feature>
<keyword evidence="4" id="KW-1185">Reference proteome</keyword>
<evidence type="ECO:0000313" key="3">
    <source>
        <dbReference type="EMBL" id="KAL3796188.1"/>
    </source>
</evidence>
<dbReference type="EMBL" id="JALLAZ020000392">
    <property type="protein sequence ID" value="KAL3796188.1"/>
    <property type="molecule type" value="Genomic_DNA"/>
</dbReference>
<feature type="compositionally biased region" description="Basic and acidic residues" evidence="1">
    <location>
        <begin position="9"/>
        <end position="26"/>
    </location>
</feature>
<feature type="compositionally biased region" description="Low complexity" evidence="1">
    <location>
        <begin position="28"/>
        <end position="58"/>
    </location>
</feature>
<reference evidence="3 4" key="1">
    <citation type="submission" date="2024-10" db="EMBL/GenBank/DDBJ databases">
        <title>Updated reference genomes for cyclostephanoid diatoms.</title>
        <authorList>
            <person name="Roberts W.R."/>
            <person name="Alverson A.J."/>
        </authorList>
    </citation>
    <scope>NUCLEOTIDE SEQUENCE [LARGE SCALE GENOMIC DNA]</scope>
    <source>
        <strain evidence="3 4">AJA276-08</strain>
    </source>
</reference>
<dbReference type="InterPro" id="IPR000352">
    <property type="entry name" value="Pep_chain_release_fac_I"/>
</dbReference>
<evidence type="ECO:0000259" key="2">
    <source>
        <dbReference type="PROSITE" id="PS00745"/>
    </source>
</evidence>
<proteinExistence type="predicted"/>
<sequence>MTRTARFYRTGDDDRRECRPEDERRISSRGFSSKSSTSSSSSSSSSSFSESSSSSSSSPWIVPDRIVIPEDQLTITYSRASGAGGQNVNKVNTKVELRLLVDESSSSYSSWMPREVLSRLIDNERNRVSKDGYLIVTSQEYRTQMQNRKDAMRKLEGMVRDSWDRPKVRKMRVGLSKKTREDRREMKRKIGLKKEGRKRVDF</sequence>
<accession>A0ABD3Q7G8</accession>
<comment type="caution">
    <text evidence="3">The sequence shown here is derived from an EMBL/GenBank/DDBJ whole genome shotgun (WGS) entry which is preliminary data.</text>
</comment>
<protein>
    <recommendedName>
        <fullName evidence="2">Prokaryotic-type class I peptide chain release factors domain-containing protein</fullName>
    </recommendedName>
</protein>
<name>A0ABD3Q7G8_9STRA</name>
<feature type="region of interest" description="Disordered" evidence="1">
    <location>
        <begin position="1"/>
        <end position="61"/>
    </location>
</feature>
<evidence type="ECO:0000313" key="4">
    <source>
        <dbReference type="Proteomes" id="UP001530315"/>
    </source>
</evidence>
<dbReference type="SUPFAM" id="SSF110916">
    <property type="entry name" value="Peptidyl-tRNA hydrolase domain-like"/>
    <property type="match status" value="1"/>
</dbReference>
<feature type="domain" description="Prokaryotic-type class I peptide chain release factors" evidence="2">
    <location>
        <begin position="79"/>
        <end position="95"/>
    </location>
</feature>
<dbReference type="Pfam" id="PF00472">
    <property type="entry name" value="RF-1"/>
    <property type="match status" value="1"/>
</dbReference>
<evidence type="ECO:0000256" key="1">
    <source>
        <dbReference type="SAM" id="MobiDB-lite"/>
    </source>
</evidence>
<dbReference type="AlphaFoldDB" id="A0ABD3Q7G8"/>